<evidence type="ECO:0000313" key="2">
    <source>
        <dbReference type="EMBL" id="PPR06613.1"/>
    </source>
</evidence>
<dbReference type="EMBL" id="NHTK01000605">
    <property type="protein sequence ID" value="PPR06613.1"/>
    <property type="molecule type" value="Genomic_DNA"/>
</dbReference>
<evidence type="ECO:0000313" key="3">
    <source>
        <dbReference type="Proteomes" id="UP000284842"/>
    </source>
</evidence>
<sequence length="182" mass="20866">MSSSNTYTLLQYGDDPLRHHFIDTENRPAFSMLTTKSSLNQVAQDPNLVLRLTRETAWSSQHPSIMGPDNSFFYLGPESTAGYIIYGNNASNIPMNFFLRPGKREQSLSRYFRAQSGKDYKWRIGSHRMECFDGRTVLATWEVSSPEHEYYARLHIKQNALPLITEIVTALILNRMALALGW</sequence>
<proteinExistence type="predicted"/>
<comment type="caution">
    <text evidence="2">The sequence shown here is derived from an EMBL/GenBank/DDBJ whole genome shotgun (WGS) entry which is preliminary data.</text>
</comment>
<dbReference type="Pfam" id="PF20236">
    <property type="entry name" value="DUF6593"/>
    <property type="match status" value="1"/>
</dbReference>
<dbReference type="InParanoid" id="A0A409YUF6"/>
<evidence type="ECO:0000259" key="1">
    <source>
        <dbReference type="Pfam" id="PF20236"/>
    </source>
</evidence>
<reference evidence="2 3" key="1">
    <citation type="journal article" date="2018" name="Evol. Lett.">
        <title>Horizontal gene cluster transfer increased hallucinogenic mushroom diversity.</title>
        <authorList>
            <person name="Reynolds H.T."/>
            <person name="Vijayakumar V."/>
            <person name="Gluck-Thaler E."/>
            <person name="Korotkin H.B."/>
            <person name="Matheny P.B."/>
            <person name="Slot J.C."/>
        </authorList>
    </citation>
    <scope>NUCLEOTIDE SEQUENCE [LARGE SCALE GENOMIC DNA]</scope>
    <source>
        <strain evidence="2 3">2629</strain>
    </source>
</reference>
<dbReference type="Proteomes" id="UP000284842">
    <property type="component" value="Unassembled WGS sequence"/>
</dbReference>
<accession>A0A409YUF6</accession>
<feature type="domain" description="DUF6593" evidence="1">
    <location>
        <begin position="86"/>
        <end position="173"/>
    </location>
</feature>
<dbReference type="OrthoDB" id="3168860at2759"/>
<organism evidence="2 3">
    <name type="scientific">Panaeolus cyanescens</name>
    <dbReference type="NCBI Taxonomy" id="181874"/>
    <lineage>
        <taxon>Eukaryota</taxon>
        <taxon>Fungi</taxon>
        <taxon>Dikarya</taxon>
        <taxon>Basidiomycota</taxon>
        <taxon>Agaricomycotina</taxon>
        <taxon>Agaricomycetes</taxon>
        <taxon>Agaricomycetidae</taxon>
        <taxon>Agaricales</taxon>
        <taxon>Agaricineae</taxon>
        <taxon>Galeropsidaceae</taxon>
        <taxon>Panaeolus</taxon>
    </lineage>
</organism>
<dbReference type="InterPro" id="IPR046528">
    <property type="entry name" value="DUF6593"/>
</dbReference>
<dbReference type="AlphaFoldDB" id="A0A409YUF6"/>
<name>A0A409YUF6_9AGAR</name>
<protein>
    <recommendedName>
        <fullName evidence="1">DUF6593 domain-containing protein</fullName>
    </recommendedName>
</protein>
<gene>
    <name evidence="2" type="ORF">CVT24_001720</name>
</gene>
<keyword evidence="3" id="KW-1185">Reference proteome</keyword>